<comment type="caution">
    <text evidence="5">The sequence shown here is derived from an EMBL/GenBank/DDBJ whole genome shotgun (WGS) entry which is preliminary data.</text>
</comment>
<accession>X0W4X9</accession>
<dbReference type="InterPro" id="IPR041247">
    <property type="entry name" value="Rad52_fam"/>
</dbReference>
<keyword evidence="2" id="KW-0227">DNA damage</keyword>
<evidence type="ECO:0000313" key="5">
    <source>
        <dbReference type="EMBL" id="GAG07771.1"/>
    </source>
</evidence>
<reference evidence="5" key="1">
    <citation type="journal article" date="2014" name="Front. Microbiol.">
        <title>High frequency of phylogenetically diverse reductive dehalogenase-homologous genes in deep subseafloor sedimentary metagenomes.</title>
        <authorList>
            <person name="Kawai M."/>
            <person name="Futagami T."/>
            <person name="Toyoda A."/>
            <person name="Takaki Y."/>
            <person name="Nishi S."/>
            <person name="Hori S."/>
            <person name="Arai W."/>
            <person name="Tsubouchi T."/>
            <person name="Morono Y."/>
            <person name="Uchiyama I."/>
            <person name="Ito T."/>
            <person name="Fujiyama A."/>
            <person name="Inagaki F."/>
            <person name="Takami H."/>
        </authorList>
    </citation>
    <scope>NUCLEOTIDE SEQUENCE</scope>
    <source>
        <strain evidence="5">Expedition CK06-06</strain>
    </source>
</reference>
<keyword evidence="3" id="KW-0234">DNA repair</keyword>
<protein>
    <submittedName>
        <fullName evidence="5">Uncharacterized protein</fullName>
    </submittedName>
</protein>
<dbReference type="AlphaFoldDB" id="X0W4X9"/>
<evidence type="ECO:0000256" key="3">
    <source>
        <dbReference type="ARBA" id="ARBA00023204"/>
    </source>
</evidence>
<feature type="non-terminal residue" evidence="5">
    <location>
        <position position="133"/>
    </location>
</feature>
<dbReference type="EMBL" id="BARS01027073">
    <property type="protein sequence ID" value="GAG07771.1"/>
    <property type="molecule type" value="Genomic_DNA"/>
</dbReference>
<dbReference type="GO" id="GO:0006310">
    <property type="term" value="P:DNA recombination"/>
    <property type="evidence" value="ECO:0007669"/>
    <property type="project" value="UniProtKB-ARBA"/>
</dbReference>
<proteinExistence type="inferred from homology"/>
<evidence type="ECO:0000256" key="1">
    <source>
        <dbReference type="ARBA" id="ARBA00006638"/>
    </source>
</evidence>
<name>X0W4X9_9ZZZZ</name>
<dbReference type="InterPro" id="IPR042525">
    <property type="entry name" value="Rad52_Rad59_Rad22_sf"/>
</dbReference>
<evidence type="ECO:0000256" key="2">
    <source>
        <dbReference type="ARBA" id="ARBA00022763"/>
    </source>
</evidence>
<comment type="similarity">
    <text evidence="1">Belongs to the RAD52 family.</text>
</comment>
<feature type="region of interest" description="Disordered" evidence="4">
    <location>
        <begin position="1"/>
        <end position="25"/>
    </location>
</feature>
<sequence length="133" mass="14933">MENITAEMREQLREPLPPEAVSPHPTKTFLSSIKSIYVVERINDVFGLGSWTLKSEVIERLDYQKEVKDKPPRDVRFVVIKTILEIPGYGFYGESYGGNDNDDIGDAYKGGTTDGLTKIAAQQLEIGMYVFKG</sequence>
<dbReference type="Gene3D" id="3.30.390.80">
    <property type="entry name" value="DNA repair protein Rad52/59/22"/>
    <property type="match status" value="1"/>
</dbReference>
<dbReference type="GO" id="GO:0006302">
    <property type="term" value="P:double-strand break repair"/>
    <property type="evidence" value="ECO:0007669"/>
    <property type="project" value="UniProtKB-ARBA"/>
</dbReference>
<gene>
    <name evidence="5" type="ORF">S01H1_42566</name>
</gene>
<evidence type="ECO:0000256" key="4">
    <source>
        <dbReference type="SAM" id="MobiDB-lite"/>
    </source>
</evidence>
<dbReference type="Pfam" id="PF04098">
    <property type="entry name" value="Rad52_Rad22"/>
    <property type="match status" value="1"/>
</dbReference>
<organism evidence="5">
    <name type="scientific">marine sediment metagenome</name>
    <dbReference type="NCBI Taxonomy" id="412755"/>
    <lineage>
        <taxon>unclassified sequences</taxon>
        <taxon>metagenomes</taxon>
        <taxon>ecological metagenomes</taxon>
    </lineage>
</organism>